<dbReference type="AlphaFoldDB" id="A0A0E9N7J1"/>
<dbReference type="STRING" id="1220578.FPE01S_05_00220"/>
<reference evidence="1 2" key="1">
    <citation type="submission" date="2015-04" db="EMBL/GenBank/DDBJ databases">
        <title>Whole genome shotgun sequence of Flavihumibacter petaseus NBRC 106054.</title>
        <authorList>
            <person name="Miyazawa S."/>
            <person name="Hosoyama A."/>
            <person name="Hashimoto M."/>
            <person name="Noguchi M."/>
            <person name="Tsuchikane K."/>
            <person name="Ohji S."/>
            <person name="Yamazoe A."/>
            <person name="Ichikawa N."/>
            <person name="Kimura A."/>
            <person name="Fujita N."/>
        </authorList>
    </citation>
    <scope>NUCLEOTIDE SEQUENCE [LARGE SCALE GENOMIC DNA]</scope>
    <source>
        <strain evidence="1 2">NBRC 106054</strain>
    </source>
</reference>
<organism evidence="1 2">
    <name type="scientific">Flavihumibacter petaseus NBRC 106054</name>
    <dbReference type="NCBI Taxonomy" id="1220578"/>
    <lineage>
        <taxon>Bacteria</taxon>
        <taxon>Pseudomonadati</taxon>
        <taxon>Bacteroidota</taxon>
        <taxon>Chitinophagia</taxon>
        <taxon>Chitinophagales</taxon>
        <taxon>Chitinophagaceae</taxon>
        <taxon>Flavihumibacter</taxon>
    </lineage>
</organism>
<proteinExistence type="predicted"/>
<dbReference type="InterPro" id="IPR018736">
    <property type="entry name" value="DUF2279_periplasmic_lipo"/>
</dbReference>
<evidence type="ECO:0000313" key="2">
    <source>
        <dbReference type="Proteomes" id="UP000033121"/>
    </source>
</evidence>
<evidence type="ECO:0008006" key="3">
    <source>
        <dbReference type="Google" id="ProtNLM"/>
    </source>
</evidence>
<protein>
    <recommendedName>
        <fullName evidence="3">DUF2279 domain-containing protein</fullName>
    </recommendedName>
</protein>
<keyword evidence="2" id="KW-1185">Reference proteome</keyword>
<gene>
    <name evidence="1" type="ORF">FPE01S_05_00220</name>
</gene>
<dbReference type="EMBL" id="BBWV01000005">
    <property type="protein sequence ID" value="GAO45325.1"/>
    <property type="molecule type" value="Genomic_DNA"/>
</dbReference>
<sequence>MIAVSCAAQDIHSGDTLTPPAYRKWVVAGGHAAVWTGTFIALNKAWYADYSRSNFHLFNDGSEWLQMDKAGHVWTAYQLGRASAATWKWAGFSDRKAAWFGAGSALAFQSIIEIQDGFSDKWGFSVWDMVANVSGAGIFLAQELGWKEQRLQVKMGYWPYDYPSDLVARRDELFGEGGSERVLKDYNSQTYWLSANLRSFFPDSGIPRWLNVSLGYSADLMLGGEENKWTTDDGVVVDRTDIPRVRRFYLSVDADLTKIRTRSKFLKSVFFLVNAVKVPAPSVQFSKDGIRGYWIHQ</sequence>
<dbReference type="Pfam" id="PF10043">
    <property type="entry name" value="DUF2279"/>
    <property type="match status" value="1"/>
</dbReference>
<comment type="caution">
    <text evidence="1">The sequence shown here is derived from an EMBL/GenBank/DDBJ whole genome shotgun (WGS) entry which is preliminary data.</text>
</comment>
<dbReference type="Proteomes" id="UP000033121">
    <property type="component" value="Unassembled WGS sequence"/>
</dbReference>
<accession>A0A0E9N7J1</accession>
<evidence type="ECO:0000313" key="1">
    <source>
        <dbReference type="EMBL" id="GAO45325.1"/>
    </source>
</evidence>
<name>A0A0E9N7J1_9BACT</name>